<protein>
    <recommendedName>
        <fullName evidence="4">DUF4760 domain-containing protein</fullName>
    </recommendedName>
</protein>
<evidence type="ECO:0000256" key="1">
    <source>
        <dbReference type="SAM" id="Phobius"/>
    </source>
</evidence>
<gene>
    <name evidence="2" type="ORF">G6M86_24960</name>
</gene>
<organism evidence="2 3">
    <name type="scientific">Agrobacterium tumefaciens</name>
    <dbReference type="NCBI Taxonomy" id="358"/>
    <lineage>
        <taxon>Bacteria</taxon>
        <taxon>Pseudomonadati</taxon>
        <taxon>Pseudomonadota</taxon>
        <taxon>Alphaproteobacteria</taxon>
        <taxon>Hyphomicrobiales</taxon>
        <taxon>Rhizobiaceae</taxon>
        <taxon>Rhizobium/Agrobacterium group</taxon>
        <taxon>Agrobacterium</taxon>
        <taxon>Agrobacterium tumefaciens complex</taxon>
    </lineage>
</organism>
<sequence>MEDRRFCVIVTSAIALLAFIILMRFLPEFIAWSGWPSCGENNCNFQSWLSATSGWVSGGATLFTLWVISRHHRQNMAMLLERNITLAKRIRRKCSNEKRRLDRIDKHLIQLASTSIILQSSSRELSNMLNKLHDNISEEDVDEFEKIVFVGATYLRSCRRSLKKAQSIIGLKLNAQGQISQTDLTALQSTSRRVRQHLERLETHAKAYLAKWAFDQ</sequence>
<evidence type="ECO:0000313" key="2">
    <source>
        <dbReference type="EMBL" id="QTG16556.1"/>
    </source>
</evidence>
<keyword evidence="1" id="KW-0472">Membrane</keyword>
<dbReference type="RefSeq" id="WP_333722462.1">
    <property type="nucleotide sequence ID" value="NZ_CP049218.1"/>
</dbReference>
<geneLocation type="plasmid" evidence="2 3">
    <name>pQ15_94_1</name>
</geneLocation>
<evidence type="ECO:0008006" key="4">
    <source>
        <dbReference type="Google" id="ProtNLM"/>
    </source>
</evidence>
<reference evidence="2" key="1">
    <citation type="submission" date="2020-02" db="EMBL/GenBank/DDBJ databases">
        <title>Unexpected conservation and global transmission of agrobacterial virulence plasmids.</title>
        <authorList>
            <person name="Weisberg A.J."/>
            <person name="Davis E.W. II"/>
            <person name="Tabima J.R."/>
            <person name="Belcher M.S."/>
            <person name="Miller M."/>
            <person name="Kuo C.-H."/>
            <person name="Loper J.E."/>
            <person name="Grunwald N.J."/>
            <person name="Putnam M.L."/>
            <person name="Chang J.H."/>
        </authorList>
    </citation>
    <scope>NUCLEOTIDE SEQUENCE</scope>
    <source>
        <strain evidence="2">Q15/94</strain>
        <plasmid evidence="2">pQ15_94_1</plasmid>
    </source>
</reference>
<keyword evidence="2" id="KW-0614">Plasmid</keyword>
<accession>A0AAJ4N7Q1</accession>
<feature type="transmembrane region" description="Helical" evidence="1">
    <location>
        <begin position="7"/>
        <end position="27"/>
    </location>
</feature>
<name>A0AAJ4N7Q1_AGRTU</name>
<keyword evidence="1" id="KW-0812">Transmembrane</keyword>
<dbReference type="EMBL" id="CP049218">
    <property type="protein sequence ID" value="QTG16556.1"/>
    <property type="molecule type" value="Genomic_DNA"/>
</dbReference>
<keyword evidence="1" id="KW-1133">Transmembrane helix</keyword>
<dbReference type="AlphaFoldDB" id="A0AAJ4N7Q1"/>
<evidence type="ECO:0000313" key="3">
    <source>
        <dbReference type="Proteomes" id="UP000663946"/>
    </source>
</evidence>
<dbReference type="Proteomes" id="UP000663946">
    <property type="component" value="Plasmid pQ15_94_1"/>
</dbReference>
<feature type="transmembrane region" description="Helical" evidence="1">
    <location>
        <begin position="47"/>
        <end position="68"/>
    </location>
</feature>
<proteinExistence type="predicted"/>